<organism evidence="2">
    <name type="scientific">marine sediment metagenome</name>
    <dbReference type="NCBI Taxonomy" id="412755"/>
    <lineage>
        <taxon>unclassified sequences</taxon>
        <taxon>metagenomes</taxon>
        <taxon>ecological metagenomes</taxon>
    </lineage>
</organism>
<gene>
    <name evidence="2" type="ORF">S03H2_23617</name>
</gene>
<dbReference type="InterPro" id="IPR050698">
    <property type="entry name" value="MBL"/>
</dbReference>
<reference evidence="2" key="1">
    <citation type="journal article" date="2014" name="Front. Microbiol.">
        <title>High frequency of phylogenetically diverse reductive dehalogenase-homologous genes in deep subseafloor sedimentary metagenomes.</title>
        <authorList>
            <person name="Kawai M."/>
            <person name="Futagami T."/>
            <person name="Toyoda A."/>
            <person name="Takaki Y."/>
            <person name="Nishi S."/>
            <person name="Hori S."/>
            <person name="Arai W."/>
            <person name="Tsubouchi T."/>
            <person name="Morono Y."/>
            <person name="Uchiyama I."/>
            <person name="Ito T."/>
            <person name="Fujiyama A."/>
            <person name="Inagaki F."/>
            <person name="Takami H."/>
        </authorList>
    </citation>
    <scope>NUCLEOTIDE SEQUENCE</scope>
    <source>
        <strain evidence="2">Expedition CK06-06</strain>
    </source>
</reference>
<dbReference type="PANTHER" id="PTHR11203">
    <property type="entry name" value="CLEAVAGE AND POLYADENYLATION SPECIFICITY FACTOR FAMILY MEMBER"/>
    <property type="match status" value="1"/>
</dbReference>
<dbReference type="EMBL" id="BARU01012939">
    <property type="protein sequence ID" value="GAH31939.1"/>
    <property type="molecule type" value="Genomic_DNA"/>
</dbReference>
<dbReference type="PANTHER" id="PTHR11203:SF52">
    <property type="entry name" value="MRNA 3-END PROCESSING FACTOR"/>
    <property type="match status" value="1"/>
</dbReference>
<evidence type="ECO:0000313" key="2">
    <source>
        <dbReference type="EMBL" id="GAH31939.1"/>
    </source>
</evidence>
<comment type="caution">
    <text evidence="2">The sequence shown here is derived from an EMBL/GenBank/DDBJ whole genome shotgun (WGS) entry which is preliminary data.</text>
</comment>
<sequence length="91" mass="10167">MAKITFLGCCREVGRSAILIESKHGAQCILDYGIRFKGEERLPLNGDIRNLKAIALSHCHVDHSGGVPFLFKDRDVPFFTNPLTLRVSEIL</sequence>
<protein>
    <recommendedName>
        <fullName evidence="1">Metallo-beta-lactamase domain-containing protein</fullName>
    </recommendedName>
</protein>
<dbReference type="SUPFAM" id="SSF56281">
    <property type="entry name" value="Metallo-hydrolase/oxidoreductase"/>
    <property type="match status" value="1"/>
</dbReference>
<dbReference type="Pfam" id="PF00753">
    <property type="entry name" value="Lactamase_B"/>
    <property type="match status" value="1"/>
</dbReference>
<dbReference type="AlphaFoldDB" id="X1FRF8"/>
<evidence type="ECO:0000259" key="1">
    <source>
        <dbReference type="Pfam" id="PF00753"/>
    </source>
</evidence>
<name>X1FRF8_9ZZZZ</name>
<feature type="non-terminal residue" evidence="2">
    <location>
        <position position="91"/>
    </location>
</feature>
<feature type="domain" description="Metallo-beta-lactamase" evidence="1">
    <location>
        <begin position="16"/>
        <end position="85"/>
    </location>
</feature>
<dbReference type="Gene3D" id="3.60.15.10">
    <property type="entry name" value="Ribonuclease Z/Hydroxyacylglutathione hydrolase-like"/>
    <property type="match status" value="1"/>
</dbReference>
<dbReference type="InterPro" id="IPR001279">
    <property type="entry name" value="Metallo-B-lactamas"/>
</dbReference>
<dbReference type="GO" id="GO:0004521">
    <property type="term" value="F:RNA endonuclease activity"/>
    <property type="evidence" value="ECO:0007669"/>
    <property type="project" value="TreeGrafter"/>
</dbReference>
<accession>X1FRF8</accession>
<proteinExistence type="predicted"/>
<dbReference type="InterPro" id="IPR036866">
    <property type="entry name" value="RibonucZ/Hydroxyglut_hydro"/>
</dbReference>